<proteinExistence type="predicted"/>
<gene>
    <name evidence="2" type="ORF">PECUL_23A037162</name>
</gene>
<dbReference type="AlphaFoldDB" id="A0AAD1VVA0"/>
<evidence type="ECO:0000256" key="1">
    <source>
        <dbReference type="SAM" id="MobiDB-lite"/>
    </source>
</evidence>
<reference evidence="2" key="1">
    <citation type="submission" date="2022-03" db="EMBL/GenBank/DDBJ databases">
        <authorList>
            <person name="Alioto T."/>
            <person name="Alioto T."/>
            <person name="Gomez Garrido J."/>
        </authorList>
    </citation>
    <scope>NUCLEOTIDE SEQUENCE</scope>
</reference>
<feature type="region of interest" description="Disordered" evidence="1">
    <location>
        <begin position="172"/>
        <end position="194"/>
    </location>
</feature>
<evidence type="ECO:0000313" key="2">
    <source>
        <dbReference type="EMBL" id="CAH2272836.1"/>
    </source>
</evidence>
<dbReference type="EMBL" id="OW240914">
    <property type="protein sequence ID" value="CAH2272836.1"/>
    <property type="molecule type" value="Genomic_DNA"/>
</dbReference>
<protein>
    <submittedName>
        <fullName evidence="2">Uncharacterized protein</fullName>
    </submittedName>
</protein>
<keyword evidence="3" id="KW-1185">Reference proteome</keyword>
<feature type="region of interest" description="Disordered" evidence="1">
    <location>
        <begin position="1"/>
        <end position="126"/>
    </location>
</feature>
<feature type="compositionally biased region" description="Polar residues" evidence="1">
    <location>
        <begin position="114"/>
        <end position="126"/>
    </location>
</feature>
<sequence>MLFFQPKAQPGRKRKTGAYPTLSLPSLEALLRQRANDYSPQAPPEASSHTPAMGRRSQKTAAVEHRDIGTMFQRPMQLQSTPAESAWQATSTRPEAHTNSNKQAVAEGPADTHLQPSEAPTDTTPTTRQDLKVLLMDFHKILAAELAPIKNNMKAIADRVQTSEMDIADVQTQGTSDTQAITPKVGDTTSAIPPITGNNSIPPHSHMRQPPNFSQIPPLPLQLPWSGATTNETRRTSYTQHLPGTHTTQPIRLVPKRLHNTLHHKPIG</sequence>
<evidence type="ECO:0000313" key="3">
    <source>
        <dbReference type="Proteomes" id="UP001295444"/>
    </source>
</evidence>
<name>A0AAD1VVA0_PELCU</name>
<feature type="compositionally biased region" description="Polar residues" evidence="1">
    <location>
        <begin position="76"/>
        <end position="103"/>
    </location>
</feature>
<organism evidence="2 3">
    <name type="scientific">Pelobates cultripes</name>
    <name type="common">Western spadefoot toad</name>
    <dbReference type="NCBI Taxonomy" id="61616"/>
    <lineage>
        <taxon>Eukaryota</taxon>
        <taxon>Metazoa</taxon>
        <taxon>Chordata</taxon>
        <taxon>Craniata</taxon>
        <taxon>Vertebrata</taxon>
        <taxon>Euteleostomi</taxon>
        <taxon>Amphibia</taxon>
        <taxon>Batrachia</taxon>
        <taxon>Anura</taxon>
        <taxon>Pelobatoidea</taxon>
        <taxon>Pelobatidae</taxon>
        <taxon>Pelobates</taxon>
    </lineage>
</organism>
<accession>A0AAD1VVA0</accession>
<dbReference type="Proteomes" id="UP001295444">
    <property type="component" value="Chromosome 03"/>
</dbReference>